<dbReference type="AlphaFoldDB" id="A0A1Y3CGT0"/>
<protein>
    <recommendedName>
        <fullName evidence="3">DUF2750 domain-containing protein</fullName>
    </recommendedName>
</protein>
<name>A0A1Y3CGT0_9GAMM</name>
<proteinExistence type="predicted"/>
<accession>A0A1Y3CGT0</accession>
<comment type="caution">
    <text evidence="1">The sequence shown here is derived from an EMBL/GenBank/DDBJ whole genome shotgun (WGS) entry which is preliminary data.</text>
</comment>
<dbReference type="EMBL" id="NEGB01000004">
    <property type="protein sequence ID" value="OTG65576.1"/>
    <property type="molecule type" value="Genomic_DNA"/>
</dbReference>
<evidence type="ECO:0000313" key="1">
    <source>
        <dbReference type="EMBL" id="OTG65576.1"/>
    </source>
</evidence>
<dbReference type="RefSeq" id="WP_086203638.1">
    <property type="nucleotide sequence ID" value="NZ_NEGB01000004.1"/>
</dbReference>
<organism evidence="1 2">
    <name type="scientific">Acinetobacter silvestris</name>
    <dbReference type="NCBI Taxonomy" id="1977882"/>
    <lineage>
        <taxon>Bacteria</taxon>
        <taxon>Pseudomonadati</taxon>
        <taxon>Pseudomonadota</taxon>
        <taxon>Gammaproteobacteria</taxon>
        <taxon>Moraxellales</taxon>
        <taxon>Moraxellaceae</taxon>
        <taxon>Acinetobacter</taxon>
    </lineage>
</organism>
<dbReference type="OrthoDB" id="2936081at2"/>
<gene>
    <name evidence="1" type="ORF">B9T28_08960</name>
</gene>
<evidence type="ECO:0008006" key="3">
    <source>
        <dbReference type="Google" id="ProtNLM"/>
    </source>
</evidence>
<sequence>MRNPYQRKTASNAQNGTTSAKDQYIQFIQTIVSQTKLYALYDEGWALCSTPSGQQTLAIWQSKGLAQLLIKDQWEHYQVQDVALEAFIEEILPYIRKHKTHLSINLTPEGQNILVSGEKFILDLKTYLYQLYLKQPSLFENNRLPLPRKIRLNNKWLD</sequence>
<keyword evidence="2" id="KW-1185">Reference proteome</keyword>
<dbReference type="Pfam" id="PF11042">
    <property type="entry name" value="DUF2750"/>
    <property type="match status" value="1"/>
</dbReference>
<dbReference type="InterPro" id="IPR021284">
    <property type="entry name" value="DUF2750"/>
</dbReference>
<dbReference type="Proteomes" id="UP000242765">
    <property type="component" value="Unassembled WGS sequence"/>
</dbReference>
<evidence type="ECO:0000313" key="2">
    <source>
        <dbReference type="Proteomes" id="UP000242765"/>
    </source>
</evidence>
<reference evidence="1 2" key="1">
    <citation type="submission" date="2017-04" db="EMBL/GenBank/DDBJ databases">
        <title>High diversity of culturable Acinetobacter species in natural soil and water ecosystems.</title>
        <authorList>
            <person name="Nemec A."/>
            <person name="Radolfova-Krizova L."/>
        </authorList>
    </citation>
    <scope>NUCLEOTIDE SEQUENCE [LARGE SCALE GENOMIC DNA]</scope>
    <source>
        <strain evidence="1 2">ANC 4999</strain>
    </source>
</reference>